<dbReference type="eggNOG" id="ENOG5033AR0">
    <property type="taxonomic scope" value="Bacteria"/>
</dbReference>
<accession>B2UJB8</accession>
<dbReference type="EMBL" id="CP001069">
    <property type="protein sequence ID" value="ACD29669.1"/>
    <property type="molecule type" value="Genomic_DNA"/>
</dbReference>
<organism evidence="1">
    <name type="scientific">Ralstonia pickettii (strain 12J)</name>
    <dbReference type="NCBI Taxonomy" id="402626"/>
    <lineage>
        <taxon>Bacteria</taxon>
        <taxon>Pseudomonadati</taxon>
        <taxon>Pseudomonadota</taxon>
        <taxon>Betaproteobacteria</taxon>
        <taxon>Burkholderiales</taxon>
        <taxon>Burkholderiaceae</taxon>
        <taxon>Ralstonia</taxon>
    </lineage>
</organism>
<reference evidence="1" key="1">
    <citation type="submission" date="2008-05" db="EMBL/GenBank/DDBJ databases">
        <title>Complete sequence of chromosome2 of Ralstonia pickettii 12J.</title>
        <authorList>
            <consortium name="US DOE Joint Genome Institute"/>
            <person name="Lucas S."/>
            <person name="Copeland A."/>
            <person name="Lapidus A."/>
            <person name="Glavina del Rio T."/>
            <person name="Dalin E."/>
            <person name="Tice H."/>
            <person name="Bruce D."/>
            <person name="Goodwin L."/>
            <person name="Pitluck S."/>
            <person name="Meincke L."/>
            <person name="Brettin T."/>
            <person name="Detter J.C."/>
            <person name="Han C."/>
            <person name="Kuske C.R."/>
            <person name="Schmutz J."/>
            <person name="Larimer F."/>
            <person name="Land M."/>
            <person name="Hauser L."/>
            <person name="Kyrpides N."/>
            <person name="Mikhailova N."/>
            <person name="Marsh T."/>
            <person name="Richardson P."/>
        </authorList>
    </citation>
    <scope>NUCLEOTIDE SEQUENCE</scope>
    <source>
        <strain evidence="1">12J</strain>
    </source>
</reference>
<gene>
    <name evidence="1" type="ordered locus">Rpic_4581</name>
</gene>
<dbReference type="AlphaFoldDB" id="B2UJB8"/>
<name>B2UJB8_RALPJ</name>
<dbReference type="HOGENOM" id="CLU_164076_0_0_4"/>
<dbReference type="PATRIC" id="fig|402626.5.peg.831"/>
<protein>
    <submittedName>
        <fullName evidence="1">Uncharacterized protein</fullName>
    </submittedName>
</protein>
<sequence>MSFGPATPVYLQSSATLIRWRVFETETGERHFAGYCTESGHGRVTSAITSFDLQTGIGISSSGRAYQLRGKSQFDDDADYVWVLWSLYNRVEWSKDVSHEYRALDVGEP</sequence>
<dbReference type="KEGG" id="rpi:Rpic_4581"/>
<proteinExistence type="predicted"/>
<evidence type="ECO:0000313" key="1">
    <source>
        <dbReference type="EMBL" id="ACD29669.1"/>
    </source>
</evidence>